<dbReference type="SUPFAM" id="SSF52540">
    <property type="entry name" value="P-loop containing nucleoside triphosphate hydrolases"/>
    <property type="match status" value="1"/>
</dbReference>
<evidence type="ECO:0000256" key="1">
    <source>
        <dbReference type="ARBA" id="ARBA00022612"/>
    </source>
</evidence>
<dbReference type="Gene3D" id="3.30.420.240">
    <property type="match status" value="1"/>
</dbReference>
<dbReference type="Gene3D" id="3.40.50.300">
    <property type="entry name" value="P-loop containing nucleotide triphosphate hydrolases"/>
    <property type="match status" value="1"/>
</dbReference>
<reference evidence="3" key="1">
    <citation type="submission" date="2020-03" db="EMBL/GenBank/DDBJ databases">
        <title>The deep terrestrial virosphere.</title>
        <authorList>
            <person name="Holmfeldt K."/>
            <person name="Nilsson E."/>
            <person name="Simone D."/>
            <person name="Lopez-Fernandez M."/>
            <person name="Wu X."/>
            <person name="de Brujin I."/>
            <person name="Lundin D."/>
            <person name="Andersson A."/>
            <person name="Bertilsson S."/>
            <person name="Dopson M."/>
        </authorList>
    </citation>
    <scope>NUCLEOTIDE SEQUENCE</scope>
    <source>
        <strain evidence="3">MM415A01358</strain>
    </source>
</reference>
<dbReference type="InterPro" id="IPR027417">
    <property type="entry name" value="P-loop_NTPase"/>
</dbReference>
<proteinExistence type="predicted"/>
<keyword evidence="1" id="KW-1188">Viral release from host cell</keyword>
<dbReference type="Pfam" id="PF17289">
    <property type="entry name" value="Terminase_6C"/>
    <property type="match status" value="1"/>
</dbReference>
<dbReference type="EMBL" id="MT142266">
    <property type="protein sequence ID" value="QJA77149.1"/>
    <property type="molecule type" value="Genomic_DNA"/>
</dbReference>
<evidence type="ECO:0000313" key="3">
    <source>
        <dbReference type="EMBL" id="QJA77149.1"/>
    </source>
</evidence>
<dbReference type="InterPro" id="IPR035421">
    <property type="entry name" value="Terminase_6C"/>
</dbReference>
<dbReference type="AlphaFoldDB" id="A0A6M3K4R9"/>
<name>A0A6M3K4R9_9ZZZZ</name>
<evidence type="ECO:0000259" key="2">
    <source>
        <dbReference type="Pfam" id="PF17289"/>
    </source>
</evidence>
<sequence length="518" mass="60253">MPVKYDDFVKRPFDSIEYTQEQVLELKKCSDDIFSFLNYVKIVHPDKGEVDFSKYIFPHQKDMLKKFIKHRFHVCLLPRQISGKTTIVSVFALYYAMFNDNKTIGIVANKERTATMILRRMKRMYESLPVWLKPGVVQYAETSVIFDNNTRIIVSATSPDALRGEQLNLLILDEFAFVPKNIADAFWSSNLPTIFASVESKVIIVSTPNGLFNLFHEVYTKAERGENSFIHTRVNYYDIPGKDEEWAKQARKDLGSEQRFRQEILCTFLGSTNTVIDANVLDIIIGNWKDPILKEIEDKLFIYEKPEDGYIYILGVDSGKGTGNHYSSIQVLKVVDVRVPKLQQVAVFNDNNTDIYTFSHIVNRLSLYYNRSYIMVENNAEGSTVVNNLWWEFENERLVNTGSKKIDLGVRAKRNTKPRAVLLMKKLIEEGSLEIIDMETLNQLTTFIENNNKYYGKDNFDDLISALYWACYIFEMDVFDEKIDFFNNDNKNEEDEMWGVLSDLEDKIADWDFSWMDS</sequence>
<protein>
    <submittedName>
        <fullName evidence="3">Putative terminase</fullName>
    </submittedName>
</protein>
<organism evidence="3">
    <name type="scientific">viral metagenome</name>
    <dbReference type="NCBI Taxonomy" id="1070528"/>
    <lineage>
        <taxon>unclassified sequences</taxon>
        <taxon>metagenomes</taxon>
        <taxon>organismal metagenomes</taxon>
    </lineage>
</organism>
<accession>A0A6M3K4R9</accession>
<dbReference type="Pfam" id="PF03237">
    <property type="entry name" value="Terminase_6N"/>
    <property type="match status" value="1"/>
</dbReference>
<gene>
    <name evidence="3" type="ORF">MM415A01358_0005</name>
</gene>
<feature type="domain" description="Terminase large subunit gp17-like C-terminal" evidence="2">
    <location>
        <begin position="315"/>
        <end position="470"/>
    </location>
</feature>